<keyword evidence="1" id="KW-0732">Signal</keyword>
<feature type="chain" id="PRO_5043922513" evidence="1">
    <location>
        <begin position="28"/>
        <end position="371"/>
    </location>
</feature>
<proteinExistence type="predicted"/>
<gene>
    <name evidence="2" type="ORF">K2173_019494</name>
</gene>
<evidence type="ECO:0000256" key="1">
    <source>
        <dbReference type="SAM" id="SignalP"/>
    </source>
</evidence>
<dbReference type="Proteomes" id="UP001159364">
    <property type="component" value="Linkage Group LG08"/>
</dbReference>
<evidence type="ECO:0000313" key="3">
    <source>
        <dbReference type="Proteomes" id="UP001159364"/>
    </source>
</evidence>
<evidence type="ECO:0000313" key="2">
    <source>
        <dbReference type="EMBL" id="KAJ8899794.1"/>
    </source>
</evidence>
<dbReference type="AlphaFoldDB" id="A0AAV8UBF0"/>
<keyword evidence="3" id="KW-1185">Reference proteome</keyword>
<dbReference type="PANTHER" id="PTHR33116">
    <property type="entry name" value="REVERSE TRANSCRIPTASE ZINC-BINDING DOMAIN-CONTAINING PROTEIN-RELATED-RELATED"/>
    <property type="match status" value="1"/>
</dbReference>
<accession>A0AAV8UBF0</accession>
<protein>
    <submittedName>
        <fullName evidence="2">Uncharacterized protein</fullName>
    </submittedName>
</protein>
<dbReference type="PANTHER" id="PTHR33116:SF86">
    <property type="entry name" value="REVERSE TRANSCRIPTASE DOMAIN-CONTAINING PROTEIN"/>
    <property type="match status" value="1"/>
</dbReference>
<sequence>MECLSQAIHLVILLLNTILDDFCQSSGQAINIDKTLMYCSPNVSMERALSLSSLMGVRLVADLGKYLGAPLLHGRFSKTTYQDLTFTIRRRVDHWRPDRIALAGRSVLCQSILQSIPGYLLQCTALPKGVLDSLDRVRRSFLWGTIPVTKKLSLVAWDMVCQPKNRGGLGLRKLRNINTTFLLKLAWGLIFGSAKLYYQVLKAKYGWPPPFPSPARPSPPTTVLWRQISLLWSTGLQCIRWSLGDGRTTGFWLDRWLDADTRLIDLLTAPLPPSDVQRRVASYTTTSGQWNWGDIRPYLLHDLLFKIAATPPPHAFLGPDRPSWLHTATGSFSTASAMRLSAPLPGTLSKPIGLMCGTGRARLKSKPSSGS</sequence>
<dbReference type="EMBL" id="JAIWQS010000008">
    <property type="protein sequence ID" value="KAJ8899794.1"/>
    <property type="molecule type" value="Genomic_DNA"/>
</dbReference>
<organism evidence="2 3">
    <name type="scientific">Erythroxylum novogranatense</name>
    <dbReference type="NCBI Taxonomy" id="1862640"/>
    <lineage>
        <taxon>Eukaryota</taxon>
        <taxon>Viridiplantae</taxon>
        <taxon>Streptophyta</taxon>
        <taxon>Embryophyta</taxon>
        <taxon>Tracheophyta</taxon>
        <taxon>Spermatophyta</taxon>
        <taxon>Magnoliopsida</taxon>
        <taxon>eudicotyledons</taxon>
        <taxon>Gunneridae</taxon>
        <taxon>Pentapetalae</taxon>
        <taxon>rosids</taxon>
        <taxon>fabids</taxon>
        <taxon>Malpighiales</taxon>
        <taxon>Erythroxylaceae</taxon>
        <taxon>Erythroxylum</taxon>
    </lineage>
</organism>
<reference evidence="2 3" key="1">
    <citation type="submission" date="2021-09" db="EMBL/GenBank/DDBJ databases">
        <title>Genomic insights and catalytic innovation underlie evolution of tropane alkaloids biosynthesis.</title>
        <authorList>
            <person name="Wang Y.-J."/>
            <person name="Tian T."/>
            <person name="Huang J.-P."/>
            <person name="Huang S.-X."/>
        </authorList>
    </citation>
    <scope>NUCLEOTIDE SEQUENCE [LARGE SCALE GENOMIC DNA]</scope>
    <source>
        <strain evidence="2">KIB-2018</strain>
        <tissue evidence="2">Leaf</tissue>
    </source>
</reference>
<feature type="signal peptide" evidence="1">
    <location>
        <begin position="1"/>
        <end position="27"/>
    </location>
</feature>
<name>A0AAV8UBF0_9ROSI</name>
<comment type="caution">
    <text evidence="2">The sequence shown here is derived from an EMBL/GenBank/DDBJ whole genome shotgun (WGS) entry which is preliminary data.</text>
</comment>